<gene>
    <name evidence="6" type="ORF">S12H4_10869</name>
</gene>
<comment type="caution">
    <text evidence="6">The sequence shown here is derived from an EMBL/GenBank/DDBJ whole genome shotgun (WGS) entry which is preliminary data.</text>
</comment>
<evidence type="ECO:0000256" key="2">
    <source>
        <dbReference type="ARBA" id="ARBA00022694"/>
    </source>
</evidence>
<dbReference type="AlphaFoldDB" id="X1RSN2"/>
<evidence type="ECO:0000256" key="1">
    <source>
        <dbReference type="ARBA" id="ARBA00012787"/>
    </source>
</evidence>
<proteinExistence type="predicted"/>
<dbReference type="PANTHER" id="PTHR13767:SF2">
    <property type="entry name" value="PSEUDOURIDYLATE SYNTHASE TRUB1"/>
    <property type="match status" value="1"/>
</dbReference>
<keyword evidence="3" id="KW-0413">Isomerase</keyword>
<dbReference type="Gene3D" id="3.30.2350.10">
    <property type="entry name" value="Pseudouridine synthase"/>
    <property type="match status" value="1"/>
</dbReference>
<evidence type="ECO:0000259" key="4">
    <source>
        <dbReference type="Pfam" id="PF01509"/>
    </source>
</evidence>
<evidence type="ECO:0000256" key="3">
    <source>
        <dbReference type="ARBA" id="ARBA00023235"/>
    </source>
</evidence>
<sequence length="128" mass="14908">HINRDKIIKSLEKFIGEIEQVPPIFSAKNIKGERAYHFARKGEKIELKPNKVIIRQLELINFDLPFIEIRVLCSKGTYIRALARDLGKILESGAYITRLTRTKIGPYKMKDALTIKIFEEKLKKIKQK</sequence>
<dbReference type="GO" id="GO:0006400">
    <property type="term" value="P:tRNA modification"/>
    <property type="evidence" value="ECO:0007669"/>
    <property type="project" value="TreeGrafter"/>
</dbReference>
<dbReference type="SUPFAM" id="SSF55120">
    <property type="entry name" value="Pseudouridine synthase"/>
    <property type="match status" value="1"/>
</dbReference>
<dbReference type="GO" id="GO:0160148">
    <property type="term" value="F:tRNA pseudouridine(55) synthase activity"/>
    <property type="evidence" value="ECO:0007669"/>
    <property type="project" value="UniProtKB-EC"/>
</dbReference>
<feature type="non-terminal residue" evidence="6">
    <location>
        <position position="1"/>
    </location>
</feature>
<evidence type="ECO:0000259" key="5">
    <source>
        <dbReference type="Pfam" id="PF16198"/>
    </source>
</evidence>
<dbReference type="Pfam" id="PF01509">
    <property type="entry name" value="TruB_N"/>
    <property type="match status" value="1"/>
</dbReference>
<dbReference type="EC" id="5.4.99.25" evidence="1"/>
<dbReference type="InterPro" id="IPR002501">
    <property type="entry name" value="PsdUridine_synth_N"/>
</dbReference>
<name>X1RSN2_9ZZZZ</name>
<dbReference type="InterPro" id="IPR014780">
    <property type="entry name" value="tRNA_psdUridine_synth_TruB"/>
</dbReference>
<dbReference type="InterPro" id="IPR020103">
    <property type="entry name" value="PsdUridine_synth_cat_dom_sf"/>
</dbReference>
<evidence type="ECO:0000313" key="6">
    <source>
        <dbReference type="EMBL" id="GAI66210.1"/>
    </source>
</evidence>
<dbReference type="GO" id="GO:0003723">
    <property type="term" value="F:RNA binding"/>
    <property type="evidence" value="ECO:0007669"/>
    <property type="project" value="InterPro"/>
</dbReference>
<dbReference type="GO" id="GO:1990481">
    <property type="term" value="P:mRNA pseudouridine synthesis"/>
    <property type="evidence" value="ECO:0007669"/>
    <property type="project" value="TreeGrafter"/>
</dbReference>
<dbReference type="EMBL" id="BARW01004747">
    <property type="protein sequence ID" value="GAI66210.1"/>
    <property type="molecule type" value="Genomic_DNA"/>
</dbReference>
<feature type="domain" description="tRNA pseudouridylate synthase B C-terminal" evidence="5">
    <location>
        <begin position="80"/>
        <end position="122"/>
    </location>
</feature>
<dbReference type="PANTHER" id="PTHR13767">
    <property type="entry name" value="TRNA-PSEUDOURIDINE SYNTHASE"/>
    <property type="match status" value="1"/>
</dbReference>
<protein>
    <recommendedName>
        <fullName evidence="1">tRNA pseudouridine(55) synthase</fullName>
        <ecNumber evidence="1">5.4.99.25</ecNumber>
    </recommendedName>
</protein>
<accession>X1RSN2</accession>
<organism evidence="6">
    <name type="scientific">marine sediment metagenome</name>
    <dbReference type="NCBI Taxonomy" id="412755"/>
    <lineage>
        <taxon>unclassified sequences</taxon>
        <taxon>metagenomes</taxon>
        <taxon>ecological metagenomes</taxon>
    </lineage>
</organism>
<dbReference type="Pfam" id="PF16198">
    <property type="entry name" value="TruB_C_2"/>
    <property type="match status" value="1"/>
</dbReference>
<keyword evidence="2" id="KW-0819">tRNA processing</keyword>
<feature type="domain" description="Pseudouridine synthase II N-terminal" evidence="4">
    <location>
        <begin position="1"/>
        <end position="79"/>
    </location>
</feature>
<reference evidence="6" key="1">
    <citation type="journal article" date="2014" name="Front. Microbiol.">
        <title>High frequency of phylogenetically diverse reductive dehalogenase-homologous genes in deep subseafloor sedimentary metagenomes.</title>
        <authorList>
            <person name="Kawai M."/>
            <person name="Futagami T."/>
            <person name="Toyoda A."/>
            <person name="Takaki Y."/>
            <person name="Nishi S."/>
            <person name="Hori S."/>
            <person name="Arai W."/>
            <person name="Tsubouchi T."/>
            <person name="Morono Y."/>
            <person name="Uchiyama I."/>
            <person name="Ito T."/>
            <person name="Fujiyama A."/>
            <person name="Inagaki F."/>
            <person name="Takami H."/>
        </authorList>
    </citation>
    <scope>NUCLEOTIDE SEQUENCE</scope>
    <source>
        <strain evidence="6">Expedition CK06-06</strain>
    </source>
</reference>
<dbReference type="GO" id="GO:0005634">
    <property type="term" value="C:nucleus"/>
    <property type="evidence" value="ECO:0007669"/>
    <property type="project" value="TreeGrafter"/>
</dbReference>
<dbReference type="InterPro" id="IPR032819">
    <property type="entry name" value="TruB_C"/>
</dbReference>